<gene>
    <name evidence="2" type="ORF">GCM10023144_36750</name>
</gene>
<dbReference type="InterPro" id="IPR016039">
    <property type="entry name" value="Thiolase-like"/>
</dbReference>
<evidence type="ECO:0000313" key="3">
    <source>
        <dbReference type="Proteomes" id="UP001501671"/>
    </source>
</evidence>
<dbReference type="Pfam" id="PF22691">
    <property type="entry name" value="Thiolase_C_1"/>
    <property type="match status" value="1"/>
</dbReference>
<keyword evidence="3" id="KW-1185">Reference proteome</keyword>
<sequence length="396" mass="42694">MTERNLSAAHDGALNGISAVVGIGHSDWRADHAAVRQGGKPTDSYGYAAISFKRALDDAGIGKSEVDGLIVGGPMSYERSSEVFGIVPRWGMQADSSQAVVAAMMAIRCGLCEVVALVYGNDQQSAKTQYGGPQAMGGDANLSYVYHSPFGLTSQGALYALMQRRYMELTGSTERDLGQVAVGQRAWASHNPAAIMKDRPLSLDDYLASRYIAEPLHLHDYCLINDGGVALIVMEKSRAKRQGRKPVAIKTAARYDLHEGSTTLRPRLLDFYHSGHTVVSKLVYDAVGLGPRDMDAVLVYDSFSCHIPFALEGFGFCGIGESGAFMRETGIGPGGKLPINTHGGHLSESYMQGWAHQIEAVRQLRGEAGLNVPNCRNIQYISDVVGRVYSIIYGAD</sequence>
<dbReference type="CDD" id="cd00829">
    <property type="entry name" value="SCP-x_thiolase"/>
    <property type="match status" value="1"/>
</dbReference>
<dbReference type="Proteomes" id="UP001501671">
    <property type="component" value="Unassembled WGS sequence"/>
</dbReference>
<organism evidence="2 3">
    <name type="scientific">Pigmentiphaga soli</name>
    <dbReference type="NCBI Taxonomy" id="1007095"/>
    <lineage>
        <taxon>Bacteria</taxon>
        <taxon>Pseudomonadati</taxon>
        <taxon>Pseudomonadota</taxon>
        <taxon>Betaproteobacteria</taxon>
        <taxon>Burkholderiales</taxon>
        <taxon>Alcaligenaceae</taxon>
        <taxon>Pigmentiphaga</taxon>
    </lineage>
</organism>
<protein>
    <submittedName>
        <fullName evidence="2">Thiolase family protein</fullName>
    </submittedName>
</protein>
<dbReference type="SUPFAM" id="SSF53901">
    <property type="entry name" value="Thiolase-like"/>
    <property type="match status" value="2"/>
</dbReference>
<dbReference type="RefSeq" id="WP_345251337.1">
    <property type="nucleotide sequence ID" value="NZ_BAABFO010000021.1"/>
</dbReference>
<dbReference type="PANTHER" id="PTHR42870">
    <property type="entry name" value="ACETYL-COA C-ACETYLTRANSFERASE"/>
    <property type="match status" value="1"/>
</dbReference>
<feature type="domain" description="Thiolase C-terminal" evidence="1">
    <location>
        <begin position="276"/>
        <end position="376"/>
    </location>
</feature>
<dbReference type="Gene3D" id="3.40.47.10">
    <property type="match status" value="1"/>
</dbReference>
<accession>A0ABP8HGI0</accession>
<comment type="caution">
    <text evidence="2">The sequence shown here is derived from an EMBL/GenBank/DDBJ whole genome shotgun (WGS) entry which is preliminary data.</text>
</comment>
<evidence type="ECO:0000259" key="1">
    <source>
        <dbReference type="Pfam" id="PF22691"/>
    </source>
</evidence>
<reference evidence="3" key="1">
    <citation type="journal article" date="2019" name="Int. J. Syst. Evol. Microbiol.">
        <title>The Global Catalogue of Microorganisms (GCM) 10K type strain sequencing project: providing services to taxonomists for standard genome sequencing and annotation.</title>
        <authorList>
            <consortium name="The Broad Institute Genomics Platform"/>
            <consortium name="The Broad Institute Genome Sequencing Center for Infectious Disease"/>
            <person name="Wu L."/>
            <person name="Ma J."/>
        </authorList>
    </citation>
    <scope>NUCLEOTIDE SEQUENCE [LARGE SCALE GENOMIC DNA]</scope>
    <source>
        <strain evidence="3">JCM 17666</strain>
    </source>
</reference>
<dbReference type="EMBL" id="BAABFO010000021">
    <property type="protein sequence ID" value="GAA4339026.1"/>
    <property type="molecule type" value="Genomic_DNA"/>
</dbReference>
<evidence type="ECO:0000313" key="2">
    <source>
        <dbReference type="EMBL" id="GAA4339026.1"/>
    </source>
</evidence>
<name>A0ABP8HGI0_9BURK</name>
<dbReference type="InterPro" id="IPR055140">
    <property type="entry name" value="Thiolase_C_2"/>
</dbReference>
<proteinExistence type="predicted"/>
<dbReference type="PANTHER" id="PTHR42870:SF1">
    <property type="entry name" value="NON-SPECIFIC LIPID-TRANSFER PROTEIN-LIKE 2"/>
    <property type="match status" value="1"/>
</dbReference>